<evidence type="ECO:0000256" key="5">
    <source>
        <dbReference type="ARBA" id="ARBA00016531"/>
    </source>
</evidence>
<evidence type="ECO:0000256" key="13">
    <source>
        <dbReference type="PIRNR" id="PIRNR000099"/>
    </source>
</evidence>
<dbReference type="AlphaFoldDB" id="A0A1G9PNC6"/>
<evidence type="ECO:0000256" key="14">
    <source>
        <dbReference type="PIRSR" id="PIRSR000099-1"/>
    </source>
</evidence>
<accession>A0A1G9PNC6</accession>
<keyword evidence="6 12" id="KW-0479">Metal-binding</keyword>
<feature type="active site" description="Proton acceptor" evidence="12 14">
    <location>
        <position position="312"/>
    </location>
</feature>
<dbReference type="InterPro" id="IPR001692">
    <property type="entry name" value="Histidinol_DH_CS"/>
</dbReference>
<dbReference type="Pfam" id="PF00815">
    <property type="entry name" value="Histidinol_dh"/>
    <property type="match status" value="1"/>
</dbReference>
<evidence type="ECO:0000256" key="17">
    <source>
        <dbReference type="PIRSR" id="PIRSR000099-4"/>
    </source>
</evidence>
<dbReference type="EC" id="1.1.1.23" evidence="4 12"/>
<feature type="active site" description="Proton acceptor" evidence="12 14">
    <location>
        <position position="311"/>
    </location>
</feature>
<dbReference type="PRINTS" id="PR00083">
    <property type="entry name" value="HOLDHDRGNASE"/>
</dbReference>
<evidence type="ECO:0000256" key="2">
    <source>
        <dbReference type="ARBA" id="ARBA00004940"/>
    </source>
</evidence>
<keyword evidence="9 12" id="KW-0520">NAD</keyword>
<dbReference type="PANTHER" id="PTHR21256:SF2">
    <property type="entry name" value="HISTIDINE BIOSYNTHESIS TRIFUNCTIONAL PROTEIN"/>
    <property type="match status" value="1"/>
</dbReference>
<feature type="binding site" evidence="12 15">
    <location>
        <position position="174"/>
    </location>
    <ligand>
        <name>NAD(+)</name>
        <dbReference type="ChEBI" id="CHEBI:57540"/>
    </ligand>
</feature>
<feature type="binding site" evidence="12 16">
    <location>
        <position position="220"/>
    </location>
    <ligand>
        <name>substrate</name>
    </ligand>
</feature>
<dbReference type="Gene3D" id="1.20.5.1300">
    <property type="match status" value="1"/>
</dbReference>
<comment type="catalytic activity">
    <reaction evidence="11 12">
        <text>L-histidinol + 2 NAD(+) + H2O = L-histidine + 2 NADH + 3 H(+)</text>
        <dbReference type="Rhea" id="RHEA:20641"/>
        <dbReference type="ChEBI" id="CHEBI:15377"/>
        <dbReference type="ChEBI" id="CHEBI:15378"/>
        <dbReference type="ChEBI" id="CHEBI:57540"/>
        <dbReference type="ChEBI" id="CHEBI:57595"/>
        <dbReference type="ChEBI" id="CHEBI:57699"/>
        <dbReference type="ChEBI" id="CHEBI:57945"/>
        <dbReference type="EC" id="1.1.1.23"/>
    </reaction>
</comment>
<dbReference type="SUPFAM" id="SSF53720">
    <property type="entry name" value="ALDH-like"/>
    <property type="match status" value="1"/>
</dbReference>
<feature type="binding site" evidence="12 16">
    <location>
        <position position="404"/>
    </location>
    <ligand>
        <name>substrate</name>
    </ligand>
</feature>
<dbReference type="UniPathway" id="UPA00031">
    <property type="reaction ID" value="UER00014"/>
</dbReference>
<evidence type="ECO:0000256" key="16">
    <source>
        <dbReference type="PIRSR" id="PIRSR000099-3"/>
    </source>
</evidence>
<protein>
    <recommendedName>
        <fullName evidence="5 12">Histidinol dehydrogenase</fullName>
        <shortName evidence="12">HDH</shortName>
        <ecNumber evidence="4 12">1.1.1.23</ecNumber>
    </recommendedName>
</protein>
<dbReference type="InterPro" id="IPR012131">
    <property type="entry name" value="Hstdl_DH"/>
</dbReference>
<evidence type="ECO:0000256" key="11">
    <source>
        <dbReference type="ARBA" id="ARBA00049489"/>
    </source>
</evidence>
<keyword evidence="12" id="KW-0028">Amino-acid biosynthesis</keyword>
<dbReference type="InterPro" id="IPR016161">
    <property type="entry name" value="Ald_DH/histidinol_DH"/>
</dbReference>
<evidence type="ECO:0000256" key="7">
    <source>
        <dbReference type="ARBA" id="ARBA00022833"/>
    </source>
</evidence>
<dbReference type="FunFam" id="3.40.50.1980:FF:000001">
    <property type="entry name" value="Histidinol dehydrogenase"/>
    <property type="match status" value="1"/>
</dbReference>
<feature type="binding site" evidence="12 16">
    <location>
        <position position="242"/>
    </location>
    <ligand>
        <name>substrate</name>
    </ligand>
</feature>
<dbReference type="GO" id="GO:0005829">
    <property type="term" value="C:cytosol"/>
    <property type="evidence" value="ECO:0007669"/>
    <property type="project" value="TreeGrafter"/>
</dbReference>
<comment type="cofactor">
    <cofactor evidence="12 17">
        <name>Zn(2+)</name>
        <dbReference type="ChEBI" id="CHEBI:29105"/>
    </cofactor>
    <text evidence="12 17">Binds 1 zinc ion per subunit.</text>
</comment>
<feature type="binding site" evidence="12 16">
    <location>
        <position position="345"/>
    </location>
    <ligand>
        <name>substrate</name>
    </ligand>
</feature>
<dbReference type="PROSITE" id="PS00611">
    <property type="entry name" value="HISOL_DEHYDROGENASE"/>
    <property type="match status" value="1"/>
</dbReference>
<dbReference type="InterPro" id="IPR022695">
    <property type="entry name" value="Histidinol_DH_monofunct"/>
</dbReference>
<evidence type="ECO:0000313" key="20">
    <source>
        <dbReference type="Proteomes" id="UP000198683"/>
    </source>
</evidence>
<feature type="binding site" evidence="12 17">
    <location>
        <position position="404"/>
    </location>
    <ligand>
        <name>Zn(2+)</name>
        <dbReference type="ChEBI" id="CHEBI:29105"/>
    </ligand>
</feature>
<feature type="binding site" evidence="12 17">
    <location>
        <position position="345"/>
    </location>
    <ligand>
        <name>Zn(2+)</name>
        <dbReference type="ChEBI" id="CHEBI:29105"/>
    </ligand>
</feature>
<evidence type="ECO:0000256" key="6">
    <source>
        <dbReference type="ARBA" id="ARBA00022723"/>
    </source>
</evidence>
<dbReference type="GO" id="GO:0008270">
    <property type="term" value="F:zinc ion binding"/>
    <property type="evidence" value="ECO:0007669"/>
    <property type="project" value="UniProtKB-UniRule"/>
</dbReference>
<dbReference type="STRING" id="683260.SAMN05421874_13515"/>
<dbReference type="PIRSF" id="PIRSF000099">
    <property type="entry name" value="Histidinol_dh"/>
    <property type="match status" value="1"/>
</dbReference>
<feature type="binding site" evidence="12 16">
    <location>
        <position position="245"/>
    </location>
    <ligand>
        <name>substrate</name>
    </ligand>
</feature>
<evidence type="ECO:0000256" key="9">
    <source>
        <dbReference type="ARBA" id="ARBA00023027"/>
    </source>
</evidence>
<comment type="function">
    <text evidence="1 12">Catalyzes the sequential NAD-dependent oxidations of L-histidinol to L-histidinaldehyde and then to L-histidine.</text>
</comment>
<evidence type="ECO:0000256" key="10">
    <source>
        <dbReference type="ARBA" id="ARBA00023102"/>
    </source>
</evidence>
<keyword evidence="10 12" id="KW-0368">Histidine biosynthesis</keyword>
<comment type="pathway">
    <text evidence="2 12">Amino-acid biosynthesis; L-histidine biosynthesis; L-histidine from 5-phospho-alpha-D-ribose 1-diphosphate: step 9/9.</text>
</comment>
<proteinExistence type="inferred from homology"/>
<keyword evidence="8 12" id="KW-0560">Oxidoreductase</keyword>
<dbReference type="GO" id="GO:0051287">
    <property type="term" value="F:NAD binding"/>
    <property type="evidence" value="ECO:0007669"/>
    <property type="project" value="InterPro"/>
</dbReference>
<evidence type="ECO:0000256" key="15">
    <source>
        <dbReference type="PIRSR" id="PIRSR000099-2"/>
    </source>
</evidence>
<dbReference type="PANTHER" id="PTHR21256">
    <property type="entry name" value="HISTIDINOL DEHYDROGENASE HDH"/>
    <property type="match status" value="1"/>
</dbReference>
<dbReference type="Gene3D" id="3.40.50.1980">
    <property type="entry name" value="Nitrogenase molybdenum iron protein domain"/>
    <property type="match status" value="2"/>
</dbReference>
<evidence type="ECO:0000256" key="1">
    <source>
        <dbReference type="ARBA" id="ARBA00003850"/>
    </source>
</evidence>
<evidence type="ECO:0000256" key="12">
    <source>
        <dbReference type="HAMAP-Rule" id="MF_01024"/>
    </source>
</evidence>
<sequence length="421" mass="44008">MLPRAELDVEAALEKVRPICDDVRHRGVAAVRELTARFDGVEIASTRVPAEALRRALAELDPAVRAALEESIRRARLVHRDQRRTDVTTQVVPGGTVTERWVPVDRVGLYVPGGRAVYPSSVVMNVVPAQEAGVGSLAVTSPAQKEFGGLPHPTILAACALLGVDEVYSVGGAQAVAMFAYGTEECPPATMVTGPGNIWVAAAKRLLKGVIGIDSEAGPTEIAILADETADPVHVAADLISQAEHDTIAAAVLVTTSTELADAVEKELPGQISATRHSERINEALSGKQSGIVLVDSLDDGLAVVDAYAAEHLEIQTADAAAVAARVRNAGAIFVGPWSPVSLGDYLAGSNHVLPTGGCACHSSGLSVQSFLRGIHVVDYSRTALAQAAAHVSVLADAEDLPAHGAAIRARFDWRVPTETT</sequence>
<keyword evidence="20" id="KW-1185">Reference proteome</keyword>
<feature type="binding site" evidence="12 15">
    <location>
        <position position="197"/>
    </location>
    <ligand>
        <name>NAD(+)</name>
        <dbReference type="ChEBI" id="CHEBI:57540"/>
    </ligand>
</feature>
<gene>
    <name evidence="12" type="primary">hisD</name>
    <name evidence="19" type="ORF">SAMN05421874_13515</name>
</gene>
<feature type="binding site" evidence="12 16">
    <location>
        <position position="399"/>
    </location>
    <ligand>
        <name>substrate</name>
    </ligand>
</feature>
<evidence type="ECO:0000256" key="8">
    <source>
        <dbReference type="ARBA" id="ARBA00023002"/>
    </source>
</evidence>
<feature type="binding site" evidence="12 16">
    <location>
        <position position="312"/>
    </location>
    <ligand>
        <name>substrate</name>
    </ligand>
</feature>
<feature type="binding site" evidence="12 15">
    <location>
        <position position="110"/>
    </location>
    <ligand>
        <name>NAD(+)</name>
        <dbReference type="ChEBI" id="CHEBI:57540"/>
    </ligand>
</feature>
<dbReference type="HAMAP" id="MF_01024">
    <property type="entry name" value="HisD"/>
    <property type="match status" value="1"/>
</dbReference>
<evidence type="ECO:0000256" key="3">
    <source>
        <dbReference type="ARBA" id="ARBA00010178"/>
    </source>
</evidence>
<dbReference type="EMBL" id="FNFB01000035">
    <property type="protein sequence ID" value="SDM00199.1"/>
    <property type="molecule type" value="Genomic_DNA"/>
</dbReference>
<dbReference type="Proteomes" id="UP000198683">
    <property type="component" value="Unassembled WGS sequence"/>
</dbReference>
<dbReference type="GO" id="GO:0004399">
    <property type="term" value="F:histidinol dehydrogenase activity"/>
    <property type="evidence" value="ECO:0007669"/>
    <property type="project" value="UniProtKB-UniRule"/>
</dbReference>
<name>A0A1G9PNC6_9ACTN</name>
<dbReference type="NCBIfam" id="TIGR00069">
    <property type="entry name" value="hisD"/>
    <property type="match status" value="1"/>
</dbReference>
<evidence type="ECO:0000256" key="18">
    <source>
        <dbReference type="RuleBase" id="RU004175"/>
    </source>
</evidence>
<evidence type="ECO:0000256" key="4">
    <source>
        <dbReference type="ARBA" id="ARBA00012965"/>
    </source>
</evidence>
<dbReference type="GO" id="GO:0000105">
    <property type="term" value="P:L-histidine biosynthetic process"/>
    <property type="evidence" value="ECO:0007669"/>
    <property type="project" value="UniProtKB-UniRule"/>
</dbReference>
<evidence type="ECO:0000313" key="19">
    <source>
        <dbReference type="EMBL" id="SDM00199.1"/>
    </source>
</evidence>
<comment type="similarity">
    <text evidence="3 12 13 18">Belongs to the histidinol dehydrogenase family.</text>
</comment>
<feature type="binding site" evidence="12 17">
    <location>
        <position position="242"/>
    </location>
    <ligand>
        <name>Zn(2+)</name>
        <dbReference type="ChEBI" id="CHEBI:29105"/>
    </ligand>
</feature>
<reference evidence="19 20" key="1">
    <citation type="submission" date="2016-10" db="EMBL/GenBank/DDBJ databases">
        <authorList>
            <person name="de Groot N.N."/>
        </authorList>
    </citation>
    <scope>NUCLEOTIDE SEQUENCE [LARGE SCALE GENOMIC DNA]</scope>
    <source>
        <strain evidence="19 20">CGMCC 4.5681</strain>
    </source>
</reference>
<feature type="binding site" evidence="12 17">
    <location>
        <position position="245"/>
    </location>
    <ligand>
        <name>Zn(2+)</name>
        <dbReference type="ChEBI" id="CHEBI:29105"/>
    </ligand>
</feature>
<organism evidence="19 20">
    <name type="scientific">Nonomuraea maritima</name>
    <dbReference type="NCBI Taxonomy" id="683260"/>
    <lineage>
        <taxon>Bacteria</taxon>
        <taxon>Bacillati</taxon>
        <taxon>Actinomycetota</taxon>
        <taxon>Actinomycetes</taxon>
        <taxon>Streptosporangiales</taxon>
        <taxon>Streptosporangiaceae</taxon>
        <taxon>Nonomuraea</taxon>
    </lineage>
</organism>
<keyword evidence="7 12" id="KW-0862">Zinc</keyword>
<dbReference type="CDD" id="cd06572">
    <property type="entry name" value="Histidinol_dh"/>
    <property type="match status" value="1"/>
</dbReference>